<dbReference type="Proteomes" id="UP000294933">
    <property type="component" value="Unassembled WGS sequence"/>
</dbReference>
<dbReference type="Pfam" id="PF00646">
    <property type="entry name" value="F-box"/>
    <property type="match status" value="1"/>
</dbReference>
<sequence>MVATRQATGSLPPTKRVEYDLYGSGKSKRRNAVAKSRKKRVQESEESEDHDPKEDTAQQSFSHSREIRSIWYSGRVDKAIVGEKSKANRISLKPTALQAKRLPTAGGKKGRDHGKLALLMTMPTDIFCEIASYMAPLDILNLSRTSKSLRCLLMSKRSRQIWRAAQHNLGLPDCPPDICEPQYAKLVFERLCHVCGAPGTQKADFAMRIRLCKGCMSLNAGQGFTFTKPYGKEVMRDTRIYKLAPFYQSARNTPIKEDYLKFQRFYKPDFEEALERYLMLAPDSAAQDKFVAERVMVVEEVVKHAVEIENWLEKNSQEKNDAKEAILIRRQDSIVANLMELGYSRDKILELGHQCHQIFEQPRDLTDRIWTGIRPKLEAALLLNRQRELERVEKERLFARQHELSEFYDANIQTLRVPDDERVFLPSAGDFCCDPNIAAVLCADYCKTEFTKERWETLLPTLPEVFIRHKFHIISRCVSALSNAYRLEGLQAPQPPIRETCSSALADEQEILCLATSFFTYHSDFPSLLCSPLTFPTLVDHPSIRGREYWSNAVKWIPWGTYLTCKGNILRAASTLLANLGLRESTTMVHMESLGRRLICKCCDPIFQKKMTWTELLRHFGKELDWYTSVQKSKEGLAESSIPIVNDHDLHSTSLSLATSVHLLQMRQSKLILKL</sequence>
<reference evidence="3 4" key="1">
    <citation type="submission" date="2018-06" db="EMBL/GenBank/DDBJ databases">
        <title>A transcriptomic atlas of mushroom development highlights an independent origin of complex multicellularity.</title>
        <authorList>
            <consortium name="DOE Joint Genome Institute"/>
            <person name="Krizsan K."/>
            <person name="Almasi E."/>
            <person name="Merenyi Z."/>
            <person name="Sahu N."/>
            <person name="Viragh M."/>
            <person name="Koszo T."/>
            <person name="Mondo S."/>
            <person name="Kiss B."/>
            <person name="Balint B."/>
            <person name="Kues U."/>
            <person name="Barry K."/>
            <person name="Hegedus J.C."/>
            <person name="Henrissat B."/>
            <person name="Johnson J."/>
            <person name="Lipzen A."/>
            <person name="Ohm R."/>
            <person name="Nagy I."/>
            <person name="Pangilinan J."/>
            <person name="Yan J."/>
            <person name="Xiong Y."/>
            <person name="Grigoriev I.V."/>
            <person name="Hibbett D.S."/>
            <person name="Nagy L.G."/>
        </authorList>
    </citation>
    <scope>NUCLEOTIDE SEQUENCE [LARGE SCALE GENOMIC DNA]</scope>
    <source>
        <strain evidence="3 4">SZMC22713</strain>
    </source>
</reference>
<feature type="domain" description="F-box" evidence="2">
    <location>
        <begin position="116"/>
        <end position="165"/>
    </location>
</feature>
<feature type="region of interest" description="Disordered" evidence="1">
    <location>
        <begin position="1"/>
        <end position="62"/>
    </location>
</feature>
<evidence type="ECO:0000313" key="3">
    <source>
        <dbReference type="EMBL" id="TDL24368.1"/>
    </source>
</evidence>
<dbReference type="PROSITE" id="PS50181">
    <property type="entry name" value="FBOX"/>
    <property type="match status" value="1"/>
</dbReference>
<dbReference type="SMART" id="SM00256">
    <property type="entry name" value="FBOX"/>
    <property type="match status" value="1"/>
</dbReference>
<dbReference type="STRING" id="50990.A0A4Y7QAV5"/>
<dbReference type="OrthoDB" id="2322499at2759"/>
<proteinExistence type="predicted"/>
<accession>A0A4Y7QAV5</accession>
<protein>
    <recommendedName>
        <fullName evidence="2">F-box domain-containing protein</fullName>
    </recommendedName>
</protein>
<dbReference type="VEuPathDB" id="FungiDB:BD410DRAFT_118974"/>
<dbReference type="AlphaFoldDB" id="A0A4Y7QAV5"/>
<evidence type="ECO:0000256" key="1">
    <source>
        <dbReference type="SAM" id="MobiDB-lite"/>
    </source>
</evidence>
<keyword evidence="4" id="KW-1185">Reference proteome</keyword>
<dbReference type="EMBL" id="ML170167">
    <property type="protein sequence ID" value="TDL24368.1"/>
    <property type="molecule type" value="Genomic_DNA"/>
</dbReference>
<organism evidence="3 4">
    <name type="scientific">Rickenella mellea</name>
    <dbReference type="NCBI Taxonomy" id="50990"/>
    <lineage>
        <taxon>Eukaryota</taxon>
        <taxon>Fungi</taxon>
        <taxon>Dikarya</taxon>
        <taxon>Basidiomycota</taxon>
        <taxon>Agaricomycotina</taxon>
        <taxon>Agaricomycetes</taxon>
        <taxon>Hymenochaetales</taxon>
        <taxon>Rickenellaceae</taxon>
        <taxon>Rickenella</taxon>
    </lineage>
</organism>
<feature type="compositionally biased region" description="Polar residues" evidence="1">
    <location>
        <begin position="1"/>
        <end position="11"/>
    </location>
</feature>
<dbReference type="InterPro" id="IPR036047">
    <property type="entry name" value="F-box-like_dom_sf"/>
</dbReference>
<gene>
    <name evidence="3" type="ORF">BD410DRAFT_118974</name>
</gene>
<name>A0A4Y7QAV5_9AGAM</name>
<evidence type="ECO:0000313" key="4">
    <source>
        <dbReference type="Proteomes" id="UP000294933"/>
    </source>
</evidence>
<dbReference type="InterPro" id="IPR001810">
    <property type="entry name" value="F-box_dom"/>
</dbReference>
<dbReference type="SUPFAM" id="SSF81383">
    <property type="entry name" value="F-box domain"/>
    <property type="match status" value="1"/>
</dbReference>
<evidence type="ECO:0000259" key="2">
    <source>
        <dbReference type="PROSITE" id="PS50181"/>
    </source>
</evidence>
<feature type="compositionally biased region" description="Basic residues" evidence="1">
    <location>
        <begin position="26"/>
        <end position="40"/>
    </location>
</feature>